<dbReference type="Proteomes" id="UP000503447">
    <property type="component" value="Chromosome"/>
</dbReference>
<organism evidence="1 2">
    <name type="scientific">Frigoriglobus tundricola</name>
    <dbReference type="NCBI Taxonomy" id="2774151"/>
    <lineage>
        <taxon>Bacteria</taxon>
        <taxon>Pseudomonadati</taxon>
        <taxon>Planctomycetota</taxon>
        <taxon>Planctomycetia</taxon>
        <taxon>Gemmatales</taxon>
        <taxon>Gemmataceae</taxon>
        <taxon>Frigoriglobus</taxon>
    </lineage>
</organism>
<dbReference type="EMBL" id="CP053452">
    <property type="protein sequence ID" value="QJW97817.1"/>
    <property type="molecule type" value="Genomic_DNA"/>
</dbReference>
<evidence type="ECO:0000313" key="1">
    <source>
        <dbReference type="EMBL" id="QJW97817.1"/>
    </source>
</evidence>
<sequence length="122" mass="13167">MGWPTVPASRWLHLGGRTPVLLGATRAPALSETAAHPKMALFPDGVTRFSIILGVPGSDISRMTHNFPTWGHVSLFNASSTSRRCLITPTVQKTRGGADFAADFEPTDAPIRRRLGSSWPTT</sequence>
<accession>A0A6M5YUP3</accession>
<dbReference type="KEGG" id="ftj:FTUN_5397"/>
<protein>
    <submittedName>
        <fullName evidence="1">Uncharacterized protein</fullName>
    </submittedName>
</protein>
<evidence type="ECO:0000313" key="2">
    <source>
        <dbReference type="Proteomes" id="UP000503447"/>
    </source>
</evidence>
<keyword evidence="2" id="KW-1185">Reference proteome</keyword>
<gene>
    <name evidence="1" type="ORF">FTUN_5397</name>
</gene>
<reference evidence="2" key="1">
    <citation type="submission" date="2020-05" db="EMBL/GenBank/DDBJ databases">
        <title>Frigoriglobus tundricola gen. nov., sp. nov., a psychrotolerant cellulolytic planctomycete of the family Gemmataceae with two divergent copies of 16S rRNA gene.</title>
        <authorList>
            <person name="Kulichevskaya I.S."/>
            <person name="Ivanova A.A."/>
            <person name="Naumoff D.G."/>
            <person name="Beletsky A.V."/>
            <person name="Rijpstra W.I.C."/>
            <person name="Sinninghe Damste J.S."/>
            <person name="Mardanov A.V."/>
            <person name="Ravin N.V."/>
            <person name="Dedysh S.N."/>
        </authorList>
    </citation>
    <scope>NUCLEOTIDE SEQUENCE [LARGE SCALE GENOMIC DNA]</scope>
    <source>
        <strain evidence="2">PL17</strain>
    </source>
</reference>
<proteinExistence type="predicted"/>
<dbReference type="AlphaFoldDB" id="A0A6M5YUP3"/>
<name>A0A6M5YUP3_9BACT</name>